<evidence type="ECO:0000313" key="5">
    <source>
        <dbReference type="EMBL" id="JAS15843.1"/>
    </source>
</evidence>
<evidence type="ECO:0000256" key="3">
    <source>
        <dbReference type="PROSITE-ProRule" id="PRU00221"/>
    </source>
</evidence>
<evidence type="ECO:0000256" key="1">
    <source>
        <dbReference type="ARBA" id="ARBA00022574"/>
    </source>
</evidence>
<evidence type="ECO:0000259" key="4">
    <source>
        <dbReference type="Pfam" id="PF17908"/>
    </source>
</evidence>
<evidence type="ECO:0000256" key="2">
    <source>
        <dbReference type="ARBA" id="ARBA00022737"/>
    </source>
</evidence>
<proteinExistence type="predicted"/>
<gene>
    <name evidence="5" type="ORF">g.17290</name>
</gene>
<dbReference type="PROSITE" id="PS50294">
    <property type="entry name" value="WD_REPEATS_REGION"/>
    <property type="match status" value="2"/>
</dbReference>
<dbReference type="Pfam" id="PF00400">
    <property type="entry name" value="WD40"/>
    <property type="match status" value="2"/>
</dbReference>
<dbReference type="InterPro" id="IPR036322">
    <property type="entry name" value="WD40_repeat_dom_sf"/>
</dbReference>
<organism evidence="5">
    <name type="scientific">Clastoptera arizonana</name>
    <name type="common">Arizona spittle bug</name>
    <dbReference type="NCBI Taxonomy" id="38151"/>
    <lineage>
        <taxon>Eukaryota</taxon>
        <taxon>Metazoa</taxon>
        <taxon>Ecdysozoa</taxon>
        <taxon>Arthropoda</taxon>
        <taxon>Hexapoda</taxon>
        <taxon>Insecta</taxon>
        <taxon>Pterygota</taxon>
        <taxon>Neoptera</taxon>
        <taxon>Paraneoptera</taxon>
        <taxon>Hemiptera</taxon>
        <taxon>Auchenorrhyncha</taxon>
        <taxon>Cercopoidea</taxon>
        <taxon>Clastopteridae</taxon>
        <taxon>Clastoptera</taxon>
    </lineage>
</organism>
<dbReference type="InterPro" id="IPR050505">
    <property type="entry name" value="WDR55/POC1"/>
</dbReference>
<dbReference type="EMBL" id="GEDC01021455">
    <property type="protein sequence ID" value="JAS15843.1"/>
    <property type="molecule type" value="Transcribed_RNA"/>
</dbReference>
<dbReference type="SUPFAM" id="SSF50978">
    <property type="entry name" value="WD40 repeat-like"/>
    <property type="match status" value="2"/>
</dbReference>
<dbReference type="PROSITE" id="PS50082">
    <property type="entry name" value="WD_REPEATS_2"/>
    <property type="match status" value="2"/>
</dbReference>
<feature type="repeat" description="WD" evidence="3">
    <location>
        <begin position="238"/>
        <end position="279"/>
    </location>
</feature>
<keyword evidence="1 3" id="KW-0853">WD repeat</keyword>
<name>A0A1B6CRK5_9HEMI</name>
<dbReference type="PANTHER" id="PTHR44019:SF8">
    <property type="entry name" value="POC1 CENTRIOLAR PROTEIN HOMOLOG"/>
    <property type="match status" value="1"/>
</dbReference>
<reference evidence="5" key="1">
    <citation type="submission" date="2015-12" db="EMBL/GenBank/DDBJ databases">
        <title>De novo transcriptome assembly of four potential Pierce s Disease insect vectors from Arizona vineyards.</title>
        <authorList>
            <person name="Tassone E.E."/>
        </authorList>
    </citation>
    <scope>NUCLEOTIDE SEQUENCE</scope>
</reference>
<feature type="repeat" description="WD" evidence="3">
    <location>
        <begin position="159"/>
        <end position="192"/>
    </location>
</feature>
<dbReference type="Pfam" id="PF17908">
    <property type="entry name" value="APAF1_C"/>
    <property type="match status" value="1"/>
</dbReference>
<dbReference type="InterPro" id="IPR015943">
    <property type="entry name" value="WD40/YVTN_repeat-like_dom_sf"/>
</dbReference>
<dbReference type="Gene3D" id="2.130.10.10">
    <property type="entry name" value="YVTN repeat-like/Quinoprotein amine dehydrogenase"/>
    <property type="match status" value="4"/>
</dbReference>
<dbReference type="Gene3D" id="1.25.40.370">
    <property type="match status" value="1"/>
</dbReference>
<dbReference type="PANTHER" id="PTHR44019">
    <property type="entry name" value="WD REPEAT-CONTAINING PROTEIN 55"/>
    <property type="match status" value="1"/>
</dbReference>
<dbReference type="AlphaFoldDB" id="A0A1B6CRK5"/>
<feature type="domain" description="APAF-1 helical" evidence="4">
    <location>
        <begin position="3"/>
        <end position="97"/>
    </location>
</feature>
<dbReference type="InterPro" id="IPR001680">
    <property type="entry name" value="WD40_rpt"/>
</dbReference>
<accession>A0A1B6CRK5</accession>
<protein>
    <recommendedName>
        <fullName evidence="4">APAF-1 helical domain-containing protein</fullName>
    </recommendedName>
</protein>
<dbReference type="InterPro" id="IPR019775">
    <property type="entry name" value="WD40_repeat_CS"/>
</dbReference>
<sequence>MYSYFPKLYLENLEFIEAKLRAVGPADLLSDYKKYREYITEKWDLKNMDKIRDFEWFVEWAGQSIKRLDHVDIVQFALQEHQKSYVYKAALDLARKRDKNKYIMFPFGAPESRVAPQLIHYKENMTAVSFSDVKNNIIVAGESGCIQIVDSQGIVLRTFEGHNKKVTHLSLSANGQYFLSSSEDCTVKVWKIVDLNSYTNGVFTNGCGFNKTPSPQQRQKNFSDLWKVEKTGEKCLYRLAHNGIVTCAEFSPDSKTIVSVSHDKIMRIWNFEKEEVISIFNLNGVPYSCMFSNCGSFVFYSGDKCTVEAYDIRNKNRIASYISPHPVKSLHTISGGNEMEVVLQTNTSVSLQAICSSDNIKANNKVTLFENFSRKEFDQYLCCAVPQDGSYIAVAVSNNKILVCEPHGQIIREYHEPSGNPVCLAADSRSNHLLGIYSDQIIRLWKVEVKPGELPTTLNTNFHAIWSEGESPFIAVLTNRNSVKLLKGRKTINSYSFEKREVSICCLAPDRSCVICGCRDGSLWKWEGNEITHILNLSSDVCAIKSYKITSESIIVALSSQGQVKVCFDDTKIQTINLNCRDCVDFFLLSSDRLLIVCRDFCIKMFVIKSGEPECPFIVIHLPLLVGDLYACDLSCHNILAAVDYKRSLLHLQEVTAKSTPKLINVPQSPTTCKYSPGGEDLVVGFNYGSIKIFSIGEEQFIKEVKINLSPIQSISIGIEGIIGVVCKHIVALIPPESEQIARVQLSAKHICCSPDGKKFVTINTEGNIHLLKLLDNGKKISETRLMLDLHL</sequence>
<keyword evidence="2" id="KW-0677">Repeat</keyword>
<dbReference type="PROSITE" id="PS00678">
    <property type="entry name" value="WD_REPEATS_1"/>
    <property type="match status" value="1"/>
</dbReference>
<dbReference type="SMART" id="SM00320">
    <property type="entry name" value="WD40"/>
    <property type="match status" value="8"/>
</dbReference>
<dbReference type="InterPro" id="IPR041452">
    <property type="entry name" value="APAF1_C"/>
</dbReference>